<dbReference type="InterPro" id="IPR050261">
    <property type="entry name" value="FrsA_esterase"/>
</dbReference>
<gene>
    <name evidence="1" type="ORF">EOD73_07985</name>
</gene>
<dbReference type="InterPro" id="IPR029058">
    <property type="entry name" value="AB_hydrolase_fold"/>
</dbReference>
<protein>
    <submittedName>
        <fullName evidence="1">Hydrolase</fullName>
    </submittedName>
</protein>
<proteinExistence type="predicted"/>
<keyword evidence="1" id="KW-0378">Hydrolase</keyword>
<dbReference type="GO" id="GO:0016787">
    <property type="term" value="F:hydrolase activity"/>
    <property type="evidence" value="ECO:0007669"/>
    <property type="project" value="UniProtKB-KW"/>
</dbReference>
<dbReference type="InterPro" id="IPR025890">
    <property type="entry name" value="Abhydrolase_bac"/>
</dbReference>
<dbReference type="Gene3D" id="3.40.50.1820">
    <property type="entry name" value="alpha/beta hydrolase"/>
    <property type="match status" value="1"/>
</dbReference>
<dbReference type="Pfam" id="PF12715">
    <property type="entry name" value="Abhydrolase_7"/>
    <property type="match status" value="1"/>
</dbReference>
<dbReference type="PANTHER" id="PTHR22946">
    <property type="entry name" value="DIENELACTONE HYDROLASE DOMAIN-CONTAINING PROTEIN-RELATED"/>
    <property type="match status" value="1"/>
</dbReference>
<evidence type="ECO:0000313" key="2">
    <source>
        <dbReference type="Proteomes" id="UP000288587"/>
    </source>
</evidence>
<dbReference type="Proteomes" id="UP000288587">
    <property type="component" value="Unassembled WGS sequence"/>
</dbReference>
<reference evidence="1 2" key="1">
    <citation type="submission" date="2019-01" db="EMBL/GenBank/DDBJ databases">
        <authorList>
            <person name="Chen W.-M."/>
        </authorList>
    </citation>
    <scope>NUCLEOTIDE SEQUENCE [LARGE SCALE GENOMIC DNA]</scope>
    <source>
        <strain evidence="1 2">CCP-18</strain>
    </source>
</reference>
<dbReference type="AlphaFoldDB" id="A0A3S2V1F6"/>
<organism evidence="1 2">
    <name type="scientific">Inhella crocodyli</name>
    <dbReference type="NCBI Taxonomy" id="2499851"/>
    <lineage>
        <taxon>Bacteria</taxon>
        <taxon>Pseudomonadati</taxon>
        <taxon>Pseudomonadota</taxon>
        <taxon>Betaproteobacteria</taxon>
        <taxon>Burkholderiales</taxon>
        <taxon>Sphaerotilaceae</taxon>
        <taxon>Inhella</taxon>
    </lineage>
</organism>
<keyword evidence="2" id="KW-1185">Reference proteome</keyword>
<accession>A0A3S2V1F6</accession>
<comment type="caution">
    <text evidence="1">The sequence shown here is derived from an EMBL/GenBank/DDBJ whole genome shotgun (WGS) entry which is preliminary data.</text>
</comment>
<sequence>MPDSPEGLLNPAVSRRLWAVLALGAAAPSWAGLDDEVRAQQAAYRPRLAWQPTPGWADEARAVARRLVLQPGDDGTPFHPDTLATEDRGDHWAERLQFTATLGQRVGALHLRPKAPGPHPAVLLLHDHGARFDIGKEKLIRPIGDPARETAARAWVQRYFDGVWLGERLVRAGHAVLAIDALGWGERARPDFARDDQQALAAHLQQLGLSWAGLIASDDLRALRCLRAQAHVDPQRVATMGFSMGALRAWQLAALAPEEVQACVAAHWMCTREGLLRPGGHTLQGQSAYAMLHPGLAAELDHPDVAALIAPRPLLLFASPTDRLFPWDAVQDGLRQLSRAWSGPKAANLSVRITPDGHRLGEGAQRQALAWLAACFQAPA</sequence>
<dbReference type="EMBL" id="SACM01000002">
    <property type="protein sequence ID" value="RVT85978.1"/>
    <property type="molecule type" value="Genomic_DNA"/>
</dbReference>
<dbReference type="OrthoDB" id="1412847at2"/>
<dbReference type="SUPFAM" id="SSF53474">
    <property type="entry name" value="alpha/beta-Hydrolases"/>
    <property type="match status" value="1"/>
</dbReference>
<name>A0A3S2V1F6_9BURK</name>
<evidence type="ECO:0000313" key="1">
    <source>
        <dbReference type="EMBL" id="RVT85978.1"/>
    </source>
</evidence>